<reference evidence="2 3" key="1">
    <citation type="submission" date="2013-02" db="EMBL/GenBank/DDBJ databases">
        <authorList>
            <person name="Harkins D.M."/>
            <person name="Durkin A.S."/>
            <person name="Brinkac L.M."/>
            <person name="Haft D.H."/>
            <person name="Selengut J.D."/>
            <person name="Sanka R."/>
            <person name="DePew J."/>
            <person name="Purushe J."/>
            <person name="Haake D.A."/>
            <person name="Matsunaga J."/>
            <person name="Vinetz J.M."/>
            <person name="Sutton G.G."/>
            <person name="Nierman W.C."/>
            <person name="Fouts D.E."/>
        </authorList>
    </citation>
    <scope>NUCLEOTIDE SEQUENCE [LARGE SCALE GENOMIC DNA]</scope>
    <source>
        <strain evidence="2 3">Ecochallenge</strain>
    </source>
</reference>
<organism evidence="2 3">
    <name type="scientific">Leptospira weilii str. Ecochallenge</name>
    <dbReference type="NCBI Taxonomy" id="1049986"/>
    <lineage>
        <taxon>Bacteria</taxon>
        <taxon>Pseudomonadati</taxon>
        <taxon>Spirochaetota</taxon>
        <taxon>Spirochaetia</taxon>
        <taxon>Leptospirales</taxon>
        <taxon>Leptospiraceae</taxon>
        <taxon>Leptospira</taxon>
    </lineage>
</organism>
<evidence type="ECO:0000313" key="3">
    <source>
        <dbReference type="Proteomes" id="UP000012249"/>
    </source>
</evidence>
<protein>
    <recommendedName>
        <fullName evidence="1">NAD-dependent epimerase/dehydratase domain-containing protein</fullName>
    </recommendedName>
</protein>
<dbReference type="Proteomes" id="UP000012249">
    <property type="component" value="Unassembled WGS sequence"/>
</dbReference>
<evidence type="ECO:0000313" key="2">
    <source>
        <dbReference type="EMBL" id="EMY15971.1"/>
    </source>
</evidence>
<dbReference type="EMBL" id="AHMI02000053">
    <property type="protein sequence ID" value="EMY15971.1"/>
    <property type="molecule type" value="Genomic_DNA"/>
</dbReference>
<evidence type="ECO:0000259" key="1">
    <source>
        <dbReference type="Pfam" id="PF01370"/>
    </source>
</evidence>
<proteinExistence type="predicted"/>
<sequence>MNVLITGANGFIGKNLTSQLIEKKSLRFFLAQKNLRKRNCLNLFPRRTSFFT</sequence>
<accession>N1UCT6</accession>
<feature type="domain" description="NAD-dependent epimerase/dehydratase" evidence="1">
    <location>
        <begin position="3"/>
        <end position="27"/>
    </location>
</feature>
<dbReference type="Gene3D" id="3.40.50.720">
    <property type="entry name" value="NAD(P)-binding Rossmann-like Domain"/>
    <property type="match status" value="1"/>
</dbReference>
<gene>
    <name evidence="2" type="ORF">LEP1GSC043_3521</name>
</gene>
<name>N1UCT6_9LEPT</name>
<dbReference type="SUPFAM" id="SSF51735">
    <property type="entry name" value="NAD(P)-binding Rossmann-fold domains"/>
    <property type="match status" value="1"/>
</dbReference>
<dbReference type="AlphaFoldDB" id="N1UCT6"/>
<dbReference type="InterPro" id="IPR001509">
    <property type="entry name" value="Epimerase_deHydtase"/>
</dbReference>
<dbReference type="InterPro" id="IPR036291">
    <property type="entry name" value="NAD(P)-bd_dom_sf"/>
</dbReference>
<dbReference type="Pfam" id="PF01370">
    <property type="entry name" value="Epimerase"/>
    <property type="match status" value="1"/>
</dbReference>
<comment type="caution">
    <text evidence="2">The sequence shown here is derived from an EMBL/GenBank/DDBJ whole genome shotgun (WGS) entry which is preliminary data.</text>
</comment>